<feature type="region of interest" description="Disordered" evidence="1">
    <location>
        <begin position="28"/>
        <end position="49"/>
    </location>
</feature>
<accession>A0ABW4Q6C7</accession>
<organism evidence="3 4">
    <name type="scientific">Arthrobacter flavus</name>
    <dbReference type="NCBI Taxonomy" id="95172"/>
    <lineage>
        <taxon>Bacteria</taxon>
        <taxon>Bacillati</taxon>
        <taxon>Actinomycetota</taxon>
        <taxon>Actinomycetes</taxon>
        <taxon>Micrococcales</taxon>
        <taxon>Micrococcaceae</taxon>
        <taxon>Arthrobacter</taxon>
    </lineage>
</organism>
<evidence type="ECO:0000313" key="4">
    <source>
        <dbReference type="Proteomes" id="UP001597307"/>
    </source>
</evidence>
<evidence type="ECO:0000256" key="2">
    <source>
        <dbReference type="SAM" id="SignalP"/>
    </source>
</evidence>
<evidence type="ECO:0000313" key="3">
    <source>
        <dbReference type="EMBL" id="MFD1846258.1"/>
    </source>
</evidence>
<gene>
    <name evidence="3" type="ORF">ACFSFX_06555</name>
</gene>
<proteinExistence type="predicted"/>
<dbReference type="Proteomes" id="UP001597307">
    <property type="component" value="Unassembled WGS sequence"/>
</dbReference>
<evidence type="ECO:0000256" key="1">
    <source>
        <dbReference type="SAM" id="MobiDB-lite"/>
    </source>
</evidence>
<name>A0ABW4Q6C7_9MICC</name>
<feature type="chain" id="PRO_5046087115" evidence="2">
    <location>
        <begin position="24"/>
        <end position="218"/>
    </location>
</feature>
<keyword evidence="2" id="KW-0732">Signal</keyword>
<protein>
    <submittedName>
        <fullName evidence="3">Uncharacterized protein</fullName>
    </submittedName>
</protein>
<feature type="compositionally biased region" description="Low complexity" evidence="1">
    <location>
        <begin position="28"/>
        <end position="38"/>
    </location>
</feature>
<dbReference type="PROSITE" id="PS51257">
    <property type="entry name" value="PROKAR_LIPOPROTEIN"/>
    <property type="match status" value="1"/>
</dbReference>
<dbReference type="RefSeq" id="WP_343879882.1">
    <property type="nucleotide sequence ID" value="NZ_BAAAIJ010000047.1"/>
</dbReference>
<dbReference type="EMBL" id="JBHUGA010000011">
    <property type="protein sequence ID" value="MFD1846258.1"/>
    <property type="molecule type" value="Genomic_DNA"/>
</dbReference>
<keyword evidence="4" id="KW-1185">Reference proteome</keyword>
<feature type="signal peptide" evidence="2">
    <location>
        <begin position="1"/>
        <end position="23"/>
    </location>
</feature>
<reference evidence="4" key="1">
    <citation type="journal article" date="2019" name="Int. J. Syst. Evol. Microbiol.">
        <title>The Global Catalogue of Microorganisms (GCM) 10K type strain sequencing project: providing services to taxonomists for standard genome sequencing and annotation.</title>
        <authorList>
            <consortium name="The Broad Institute Genomics Platform"/>
            <consortium name="The Broad Institute Genome Sequencing Center for Infectious Disease"/>
            <person name="Wu L."/>
            <person name="Ma J."/>
        </authorList>
    </citation>
    <scope>NUCLEOTIDE SEQUENCE [LARGE SCALE GENOMIC DNA]</scope>
    <source>
        <strain evidence="4">JCM 11496</strain>
    </source>
</reference>
<sequence length="218" mass="22522">MGRHAGLLLVSLATIAVAISACGAVGGPASAPTGSGPSNPMAPDPSPASGIAAAGEVLAQTTVWQQGDDPPQLCLGAVGESYPPHCGGPVDLLNWDWTAVEQSETASGVTWGTYAVQGTWDGTAFTRTQDPIPLSLYDPMADFDPRLDPANPGPNAAATLEGIELDIMASGDPVIYSSITNGYLVIAVDYDDGTRQNRYDREFGPDTVIVQSALRPVP</sequence>
<comment type="caution">
    <text evidence="3">The sequence shown here is derived from an EMBL/GenBank/DDBJ whole genome shotgun (WGS) entry which is preliminary data.</text>
</comment>